<dbReference type="InterPro" id="IPR014031">
    <property type="entry name" value="Ketoacyl_synth_C"/>
</dbReference>
<dbReference type="CDD" id="cd00834">
    <property type="entry name" value="KAS_I_II"/>
    <property type="match status" value="1"/>
</dbReference>
<accession>A0ABS5ACJ3</accession>
<keyword evidence="6" id="KW-0444">Lipid biosynthesis</keyword>
<evidence type="ECO:0000256" key="4">
    <source>
        <dbReference type="ARBA" id="ARBA00022458"/>
    </source>
</evidence>
<evidence type="ECO:0000256" key="8">
    <source>
        <dbReference type="ARBA" id="ARBA00022679"/>
    </source>
</evidence>
<evidence type="ECO:0000256" key="13">
    <source>
        <dbReference type="ARBA" id="ARBA00023136"/>
    </source>
</evidence>
<dbReference type="InterPro" id="IPR020841">
    <property type="entry name" value="PKS_Beta-ketoAc_synthase_dom"/>
</dbReference>
<dbReference type="SMART" id="SM00825">
    <property type="entry name" value="PKS_KS"/>
    <property type="match status" value="1"/>
</dbReference>
<keyword evidence="8 21" id="KW-0808">Transferase</keyword>
<protein>
    <recommendedName>
        <fullName evidence="20">Beta-ketoacyl-ACP synthase II</fullName>
        <ecNumber evidence="20">2.3.1.179</ecNumber>
    </recommendedName>
</protein>
<evidence type="ECO:0000256" key="11">
    <source>
        <dbReference type="ARBA" id="ARBA00022989"/>
    </source>
</evidence>
<evidence type="ECO:0000259" key="22">
    <source>
        <dbReference type="PROSITE" id="PS52004"/>
    </source>
</evidence>
<evidence type="ECO:0000256" key="1">
    <source>
        <dbReference type="ARBA" id="ARBA00004533"/>
    </source>
</evidence>
<evidence type="ECO:0000256" key="19">
    <source>
        <dbReference type="ARBA" id="ARBA00047659"/>
    </source>
</evidence>
<dbReference type="Pfam" id="PF02801">
    <property type="entry name" value="Ketoacyl-synt_C"/>
    <property type="match status" value="1"/>
</dbReference>
<comment type="catalytic activity">
    <reaction evidence="18">
        <text>(9Z)-hexadecenoyl-[ACP] + malonyl-[ACP] + H(+) = 3-oxo-(11Z)-octadecenoyl-[ACP] + holo-[ACP] + CO2</text>
        <dbReference type="Rhea" id="RHEA:55040"/>
        <dbReference type="Rhea" id="RHEA-COMP:9623"/>
        <dbReference type="Rhea" id="RHEA-COMP:9685"/>
        <dbReference type="Rhea" id="RHEA-COMP:10800"/>
        <dbReference type="Rhea" id="RHEA-COMP:14074"/>
        <dbReference type="ChEBI" id="CHEBI:15378"/>
        <dbReference type="ChEBI" id="CHEBI:16526"/>
        <dbReference type="ChEBI" id="CHEBI:64479"/>
        <dbReference type="ChEBI" id="CHEBI:78449"/>
        <dbReference type="ChEBI" id="CHEBI:83989"/>
        <dbReference type="ChEBI" id="CHEBI:138538"/>
        <dbReference type="EC" id="2.3.1.179"/>
    </reaction>
</comment>
<comment type="caution">
    <text evidence="23">The sequence shown here is derived from an EMBL/GenBank/DDBJ whole genome shotgun (WGS) entry which is preliminary data.</text>
</comment>
<evidence type="ECO:0000256" key="14">
    <source>
        <dbReference type="ARBA" id="ARBA00023160"/>
    </source>
</evidence>
<keyword evidence="15 23" id="KW-0012">Acyltransferase</keyword>
<comment type="subcellular location">
    <subcellularLocation>
        <location evidence="1">Cell inner membrane</location>
    </subcellularLocation>
</comment>
<keyword evidence="24" id="KW-1185">Reference proteome</keyword>
<organism evidence="23 24">
    <name type="scientific">Crossiella equi</name>
    <dbReference type="NCBI Taxonomy" id="130796"/>
    <lineage>
        <taxon>Bacteria</taxon>
        <taxon>Bacillati</taxon>
        <taxon>Actinomycetota</taxon>
        <taxon>Actinomycetes</taxon>
        <taxon>Pseudonocardiales</taxon>
        <taxon>Pseudonocardiaceae</taxon>
        <taxon>Crossiella</taxon>
    </lineage>
</organism>
<evidence type="ECO:0000256" key="18">
    <source>
        <dbReference type="ARBA" id="ARBA00047318"/>
    </source>
</evidence>
<dbReference type="InterPro" id="IPR014030">
    <property type="entry name" value="Ketoacyl_synth_N"/>
</dbReference>
<dbReference type="InterPro" id="IPR016039">
    <property type="entry name" value="Thiolase-like"/>
</dbReference>
<evidence type="ECO:0000256" key="20">
    <source>
        <dbReference type="NCBIfam" id="TIGR03150"/>
    </source>
</evidence>
<sequence>MEGRSGVSRITEFQVDDLPTQIAGQVRGFNPEDFMARKLSRRMDNFAQYAMAAAVQAMEQSKLTIDENLAPEVAVLIGSGYGATKFSHNSTFLLQDKGPRSVSAFAAVTGAHDSASGEISLLFGAAGRTGSLSSACATGTDAIGTAMRWIQYGEADAAIVGGAEDCVTRLDIAGGSNARALSRYNEDPTKACRPFDEDRDGFIMANGAGVVVIEELEHALRRGAPILAELIGFESTSDAYHWTAPHPEAAGARRAMERAIQDAGISPEDIDYVNAHGTSTQLNDKTETFAIRQVLGDHATKIPMSSIKSMTGHMIGAAGAVELIACVYAMNKGVVPPTINCDKPLDPEMNYVAHTPQERDVKIAMSNSFGFGGHNSVLIAKRWED</sequence>
<keyword evidence="5" id="KW-1003">Cell membrane</keyword>
<evidence type="ECO:0000256" key="21">
    <source>
        <dbReference type="RuleBase" id="RU003694"/>
    </source>
</evidence>
<dbReference type="InterPro" id="IPR017568">
    <property type="entry name" value="3-oxoacyl-ACP_synth-2"/>
</dbReference>
<reference evidence="23 24" key="1">
    <citation type="submission" date="2021-03" db="EMBL/GenBank/DDBJ databases">
        <title>Sequencing the genomes of 1000 actinobacteria strains.</title>
        <authorList>
            <person name="Klenk H.-P."/>
        </authorList>
    </citation>
    <scope>NUCLEOTIDE SEQUENCE [LARGE SCALE GENOMIC DNA]</scope>
    <source>
        <strain evidence="23 24">DSM 44580</strain>
    </source>
</reference>
<dbReference type="GO" id="GO:0004315">
    <property type="term" value="F:3-oxoacyl-[acyl-carrier-protein] synthase activity"/>
    <property type="evidence" value="ECO:0007669"/>
    <property type="project" value="UniProtKB-EC"/>
</dbReference>
<comment type="function">
    <text evidence="17">Proposed to synthesize NOD factor fatty acyl chain. Involved in the synthesis of a highly unsaturated fatty acid moiety, which forms part of a lipo-oligosaccharide that is responsible for host specificity.</text>
</comment>
<keyword evidence="4" id="KW-0536">Nodulation</keyword>
<keyword evidence="13" id="KW-0472">Membrane</keyword>
<dbReference type="EC" id="2.3.1.179" evidence="20"/>
<keyword evidence="10" id="KW-0276">Fatty acid metabolism</keyword>
<evidence type="ECO:0000256" key="12">
    <source>
        <dbReference type="ARBA" id="ARBA00023098"/>
    </source>
</evidence>
<evidence type="ECO:0000256" key="17">
    <source>
        <dbReference type="ARBA" id="ARBA00037576"/>
    </source>
</evidence>
<evidence type="ECO:0000256" key="9">
    <source>
        <dbReference type="ARBA" id="ARBA00022692"/>
    </source>
</evidence>
<evidence type="ECO:0000256" key="6">
    <source>
        <dbReference type="ARBA" id="ARBA00022516"/>
    </source>
</evidence>
<evidence type="ECO:0000313" key="24">
    <source>
        <dbReference type="Proteomes" id="UP001519363"/>
    </source>
</evidence>
<keyword evidence="9" id="KW-0812">Transmembrane</keyword>
<dbReference type="Gene3D" id="3.40.47.10">
    <property type="match status" value="1"/>
</dbReference>
<evidence type="ECO:0000256" key="15">
    <source>
        <dbReference type="ARBA" id="ARBA00023315"/>
    </source>
</evidence>
<evidence type="ECO:0000256" key="10">
    <source>
        <dbReference type="ARBA" id="ARBA00022832"/>
    </source>
</evidence>
<evidence type="ECO:0000256" key="2">
    <source>
        <dbReference type="ARBA" id="ARBA00005194"/>
    </source>
</evidence>
<evidence type="ECO:0000256" key="16">
    <source>
        <dbReference type="ARBA" id="ARBA00024006"/>
    </source>
</evidence>
<dbReference type="PROSITE" id="PS52004">
    <property type="entry name" value="KS3_2"/>
    <property type="match status" value="1"/>
</dbReference>
<gene>
    <name evidence="23" type="ORF">JOF53_003172</name>
</gene>
<dbReference type="Pfam" id="PF00109">
    <property type="entry name" value="ketoacyl-synt"/>
    <property type="match status" value="1"/>
</dbReference>
<keyword evidence="7" id="KW-0997">Cell inner membrane</keyword>
<evidence type="ECO:0000313" key="23">
    <source>
        <dbReference type="EMBL" id="MBP2474300.1"/>
    </source>
</evidence>
<evidence type="ECO:0000256" key="7">
    <source>
        <dbReference type="ARBA" id="ARBA00022519"/>
    </source>
</evidence>
<keyword evidence="12" id="KW-0443">Lipid metabolism</keyword>
<comment type="function">
    <text evidence="16">Involved in the type II fatty acid elongation cycle. Catalyzes the elongation of a wide range of acyl-ACP by the addition of two carbons from malonyl-ACP to an acyl acceptor. Can efficiently catalyze the conversion of palmitoleoyl-ACP (cis-hexadec-9-enoyl-ACP) to cis-vaccenoyl-ACP (cis-octadec-11-enoyl-ACP), an essential step in the thermal regulation of fatty acid composition.</text>
</comment>
<dbReference type="InterPro" id="IPR000794">
    <property type="entry name" value="Beta-ketoacyl_synthase"/>
</dbReference>
<dbReference type="Proteomes" id="UP001519363">
    <property type="component" value="Unassembled WGS sequence"/>
</dbReference>
<name>A0ABS5ACJ3_9PSEU</name>
<keyword evidence="14" id="KW-0275">Fatty acid biosynthesis</keyword>
<dbReference type="NCBIfam" id="TIGR03150">
    <property type="entry name" value="fabF"/>
    <property type="match status" value="1"/>
</dbReference>
<feature type="domain" description="Ketosynthase family 3 (KS3)" evidence="22">
    <location>
        <begin position="1"/>
        <end position="382"/>
    </location>
</feature>
<dbReference type="PROSITE" id="PS00606">
    <property type="entry name" value="KS3_1"/>
    <property type="match status" value="1"/>
</dbReference>
<dbReference type="EMBL" id="JAGIOO010000001">
    <property type="protein sequence ID" value="MBP2474300.1"/>
    <property type="molecule type" value="Genomic_DNA"/>
</dbReference>
<dbReference type="PANTHER" id="PTHR11712">
    <property type="entry name" value="POLYKETIDE SYNTHASE-RELATED"/>
    <property type="match status" value="1"/>
</dbReference>
<comment type="catalytic activity">
    <reaction evidence="19">
        <text>a fatty acyl-[ACP] + malonyl-[ACP] + H(+) = a 3-oxoacyl-[ACP] + holo-[ACP] + CO2</text>
        <dbReference type="Rhea" id="RHEA:22836"/>
        <dbReference type="Rhea" id="RHEA-COMP:9623"/>
        <dbReference type="Rhea" id="RHEA-COMP:9685"/>
        <dbReference type="Rhea" id="RHEA-COMP:9916"/>
        <dbReference type="Rhea" id="RHEA-COMP:14125"/>
        <dbReference type="ChEBI" id="CHEBI:15378"/>
        <dbReference type="ChEBI" id="CHEBI:16526"/>
        <dbReference type="ChEBI" id="CHEBI:64479"/>
        <dbReference type="ChEBI" id="CHEBI:78449"/>
        <dbReference type="ChEBI" id="CHEBI:78776"/>
        <dbReference type="ChEBI" id="CHEBI:138651"/>
    </reaction>
</comment>
<evidence type="ECO:0000256" key="5">
    <source>
        <dbReference type="ARBA" id="ARBA00022475"/>
    </source>
</evidence>
<dbReference type="InterPro" id="IPR018201">
    <property type="entry name" value="Ketoacyl_synth_AS"/>
</dbReference>
<comment type="pathway">
    <text evidence="2">Lipid metabolism; fatty acid biosynthesis.</text>
</comment>
<dbReference type="SUPFAM" id="SSF53901">
    <property type="entry name" value="Thiolase-like"/>
    <property type="match status" value="2"/>
</dbReference>
<dbReference type="NCBIfam" id="NF005589">
    <property type="entry name" value="PRK07314.1"/>
    <property type="match status" value="1"/>
</dbReference>
<comment type="similarity">
    <text evidence="3 21">Belongs to the thiolase-like superfamily. Beta-ketoacyl-ACP synthases family.</text>
</comment>
<proteinExistence type="inferred from homology"/>
<keyword evidence="11" id="KW-1133">Transmembrane helix</keyword>
<dbReference type="PANTHER" id="PTHR11712:SF352">
    <property type="entry name" value="3-OXOACYL-[ACYL-CARRIER-PROTEIN] SYNTHASE"/>
    <property type="match status" value="1"/>
</dbReference>
<evidence type="ECO:0000256" key="3">
    <source>
        <dbReference type="ARBA" id="ARBA00008467"/>
    </source>
</evidence>
<dbReference type="PIRSF" id="PIRSF000447">
    <property type="entry name" value="KAS_II"/>
    <property type="match status" value="1"/>
</dbReference>